<organism evidence="2 3">
    <name type="scientific">Planococcus wigleyi</name>
    <dbReference type="NCBI Taxonomy" id="2762216"/>
    <lineage>
        <taxon>Bacteria</taxon>
        <taxon>Bacillati</taxon>
        <taxon>Bacillota</taxon>
        <taxon>Bacilli</taxon>
        <taxon>Bacillales</taxon>
        <taxon>Caryophanaceae</taxon>
        <taxon>Planococcus</taxon>
    </lineage>
</organism>
<reference evidence="2 3" key="1">
    <citation type="submission" date="2020-08" db="EMBL/GenBank/DDBJ databases">
        <title>A Genomic Blueprint of the Chicken Gut Microbiome.</title>
        <authorList>
            <person name="Gilroy R."/>
            <person name="Ravi A."/>
            <person name="Getino M."/>
            <person name="Pursley I."/>
            <person name="Horton D.L."/>
            <person name="Alikhan N.-F."/>
            <person name="Baker D."/>
            <person name="Gharbi K."/>
            <person name="Hall N."/>
            <person name="Watson M."/>
            <person name="Adriaenssens E.M."/>
            <person name="Foster-Nyarko E."/>
            <person name="Jarju S."/>
            <person name="Secka A."/>
            <person name="Antonio M."/>
            <person name="Oren A."/>
            <person name="Chaudhuri R."/>
            <person name="La Ragione R.M."/>
            <person name="Hildebrand F."/>
            <person name="Pallen M.J."/>
        </authorList>
    </citation>
    <scope>NUCLEOTIDE SEQUENCE [LARGE SCALE GENOMIC DNA]</scope>
    <source>
        <strain evidence="2 3">Sa1BUA13</strain>
    </source>
</reference>
<keyword evidence="3" id="KW-1185">Reference proteome</keyword>
<dbReference type="InterPro" id="IPR000182">
    <property type="entry name" value="GNAT_dom"/>
</dbReference>
<proteinExistence type="predicted"/>
<evidence type="ECO:0000313" key="2">
    <source>
        <dbReference type="EMBL" id="MBD8014117.1"/>
    </source>
</evidence>
<gene>
    <name evidence="2" type="ORF">H9630_04725</name>
</gene>
<dbReference type="Proteomes" id="UP000658980">
    <property type="component" value="Unassembled WGS sequence"/>
</dbReference>
<dbReference type="Pfam" id="PF00583">
    <property type="entry name" value="Acetyltransf_1"/>
    <property type="match status" value="1"/>
</dbReference>
<sequence length="176" mass="20130">MQIRQAQAKDAAGIAKVHVDSWRTTYKNILPAEFLENLSYEQRTTLWDCNISDQTNYIVVAENAEGTIIGFGTAAKRRTNTVEGAADLTSIYLLKDYQSQGIGKLLLAELFLHFTQSCYKSVFVEVLEENKTRYFYEYYGAKLIKSVEIKISGTVLKELIYEWDHVDIALEKLIKN</sequence>
<dbReference type="Gene3D" id="3.40.630.30">
    <property type="match status" value="1"/>
</dbReference>
<accession>A0ABR8WAR6</accession>
<evidence type="ECO:0000313" key="3">
    <source>
        <dbReference type="Proteomes" id="UP000658980"/>
    </source>
</evidence>
<dbReference type="PROSITE" id="PS51186">
    <property type="entry name" value="GNAT"/>
    <property type="match status" value="1"/>
</dbReference>
<name>A0ABR8WAR6_9BACL</name>
<dbReference type="InterPro" id="IPR016181">
    <property type="entry name" value="Acyl_CoA_acyltransferase"/>
</dbReference>
<comment type="caution">
    <text evidence="2">The sequence shown here is derived from an EMBL/GenBank/DDBJ whole genome shotgun (WGS) entry which is preliminary data.</text>
</comment>
<dbReference type="CDD" id="cd04301">
    <property type="entry name" value="NAT_SF"/>
    <property type="match status" value="1"/>
</dbReference>
<dbReference type="EMBL" id="JACSPU010000001">
    <property type="protein sequence ID" value="MBD8014117.1"/>
    <property type="molecule type" value="Genomic_DNA"/>
</dbReference>
<protein>
    <submittedName>
        <fullName evidence="2">GNAT family N-acetyltransferase</fullName>
    </submittedName>
</protein>
<dbReference type="SUPFAM" id="SSF55729">
    <property type="entry name" value="Acyl-CoA N-acyltransferases (Nat)"/>
    <property type="match status" value="1"/>
</dbReference>
<feature type="domain" description="N-acetyltransferase" evidence="1">
    <location>
        <begin position="1"/>
        <end position="162"/>
    </location>
</feature>
<dbReference type="RefSeq" id="WP_191714308.1">
    <property type="nucleotide sequence ID" value="NZ_JACSPU010000001.1"/>
</dbReference>
<evidence type="ECO:0000259" key="1">
    <source>
        <dbReference type="PROSITE" id="PS51186"/>
    </source>
</evidence>